<name>A0A8S1HZG3_9PELO</name>
<evidence type="ECO:0000259" key="3">
    <source>
        <dbReference type="PROSITE" id="PS51192"/>
    </source>
</evidence>
<accession>A0A8S1HZG3</accession>
<reference evidence="4" key="1">
    <citation type="submission" date="2020-10" db="EMBL/GenBank/DDBJ databases">
        <authorList>
            <person name="Kikuchi T."/>
        </authorList>
    </citation>
    <scope>NUCLEOTIDE SEQUENCE</scope>
    <source>
        <strain evidence="4">NKZ352</strain>
    </source>
</reference>
<gene>
    <name evidence="4" type="ORF">CAUJ_LOCUS14859</name>
</gene>
<dbReference type="PANTHER" id="PTHR45766:SF6">
    <property type="entry name" value="SWI_SNF-RELATED MATRIX-ASSOCIATED ACTIN-DEPENDENT REGULATOR OF CHROMATIN SUBFAMILY A-LIKE PROTEIN 1"/>
    <property type="match status" value="1"/>
</dbReference>
<dbReference type="SUPFAM" id="SSF52540">
    <property type="entry name" value="P-loop containing nucleoside triphosphate hydrolases"/>
    <property type="match status" value="1"/>
</dbReference>
<protein>
    <recommendedName>
        <fullName evidence="3">Helicase ATP-binding domain-containing protein</fullName>
    </recommendedName>
</protein>
<dbReference type="GO" id="GO:0031297">
    <property type="term" value="P:replication fork processing"/>
    <property type="evidence" value="ECO:0007669"/>
    <property type="project" value="TreeGrafter"/>
</dbReference>
<dbReference type="InterPro" id="IPR027417">
    <property type="entry name" value="P-loop_NTPase"/>
</dbReference>
<dbReference type="InterPro" id="IPR038718">
    <property type="entry name" value="SNF2-like_sf"/>
</dbReference>
<dbReference type="CDD" id="cd18010">
    <property type="entry name" value="DEXHc_HARP_SMARCAL1"/>
    <property type="match status" value="1"/>
</dbReference>
<dbReference type="InterPro" id="IPR014001">
    <property type="entry name" value="Helicase_ATP-bd"/>
</dbReference>
<comment type="caution">
    <text evidence="4">The sequence shown here is derived from an EMBL/GenBank/DDBJ whole genome shotgun (WGS) entry which is preliminary data.</text>
</comment>
<dbReference type="Gene3D" id="3.40.50.10810">
    <property type="entry name" value="Tandem AAA-ATPase domain"/>
    <property type="match status" value="1"/>
</dbReference>
<dbReference type="Pfam" id="PF00176">
    <property type="entry name" value="SNF2-rel_dom"/>
    <property type="match status" value="1"/>
</dbReference>
<evidence type="ECO:0000256" key="2">
    <source>
        <dbReference type="SAM" id="MobiDB-lite"/>
    </source>
</evidence>
<dbReference type="GO" id="GO:0043596">
    <property type="term" value="C:nuclear replication fork"/>
    <property type="evidence" value="ECO:0007669"/>
    <property type="project" value="TreeGrafter"/>
</dbReference>
<evidence type="ECO:0000313" key="4">
    <source>
        <dbReference type="EMBL" id="CAD6198954.1"/>
    </source>
</evidence>
<feature type="domain" description="Helicase ATP-binding" evidence="3">
    <location>
        <begin position="136"/>
        <end position="294"/>
    </location>
</feature>
<dbReference type="SMART" id="SM00487">
    <property type="entry name" value="DEXDc"/>
    <property type="match status" value="1"/>
</dbReference>
<dbReference type="InterPro" id="IPR000330">
    <property type="entry name" value="SNF2_N"/>
</dbReference>
<dbReference type="GO" id="GO:0006281">
    <property type="term" value="P:DNA repair"/>
    <property type="evidence" value="ECO:0007669"/>
    <property type="project" value="TreeGrafter"/>
</dbReference>
<dbReference type="PANTHER" id="PTHR45766">
    <property type="entry name" value="DNA ANNEALING HELICASE AND ENDONUCLEASE ZRANB3 FAMILY MEMBER"/>
    <property type="match status" value="1"/>
</dbReference>
<evidence type="ECO:0000313" key="5">
    <source>
        <dbReference type="Proteomes" id="UP000835052"/>
    </source>
</evidence>
<organism evidence="4 5">
    <name type="scientific">Caenorhabditis auriculariae</name>
    <dbReference type="NCBI Taxonomy" id="2777116"/>
    <lineage>
        <taxon>Eukaryota</taxon>
        <taxon>Metazoa</taxon>
        <taxon>Ecdysozoa</taxon>
        <taxon>Nematoda</taxon>
        <taxon>Chromadorea</taxon>
        <taxon>Rhabditida</taxon>
        <taxon>Rhabditina</taxon>
        <taxon>Rhabditomorpha</taxon>
        <taxon>Rhabditoidea</taxon>
        <taxon>Rhabditidae</taxon>
        <taxon>Peloderinae</taxon>
        <taxon>Caenorhabditis</taxon>
    </lineage>
</organism>
<dbReference type="PROSITE" id="PS51192">
    <property type="entry name" value="HELICASE_ATP_BIND_1"/>
    <property type="match status" value="1"/>
</dbReference>
<dbReference type="Proteomes" id="UP000835052">
    <property type="component" value="Unassembled WGS sequence"/>
</dbReference>
<sequence length="325" mass="36280">MVLTDEQRATIERNKAEALKRAAARKAREAAAELQRKPHLVKPLLSTTNFSRRPTSGSLYTNRSTVSATHPTKLSSTTNASSTNASQNFQGNEKPPPHIQQILREPLAAPLRGIIPAAVEPSISNLLFPYQRAGVEFGVQKNGRVLVADEMGLGKSVQALAIARCYKSEWPLLVVCPASVKAAWKSQFESFLPTVTNVCVMAKSMDPWPEEKNSNTVVIMSYDQMILRDEQLKSEKIKVVIFDESHMLKDSKAKRTRVATDLSRIALRVILLSGTPALSCPAELFTQLRMIDPFVFPNYRDFAMRYCNGREGRVVSADRESYHFE</sequence>
<dbReference type="GO" id="GO:0005524">
    <property type="term" value="F:ATP binding"/>
    <property type="evidence" value="ECO:0007669"/>
    <property type="project" value="InterPro"/>
</dbReference>
<dbReference type="OrthoDB" id="2801544at2759"/>
<dbReference type="AlphaFoldDB" id="A0A8S1HZG3"/>
<dbReference type="EMBL" id="CAJGYM010000145">
    <property type="protein sequence ID" value="CAD6198954.1"/>
    <property type="molecule type" value="Genomic_DNA"/>
</dbReference>
<keyword evidence="5" id="KW-1185">Reference proteome</keyword>
<evidence type="ECO:0000256" key="1">
    <source>
        <dbReference type="ARBA" id="ARBA00022801"/>
    </source>
</evidence>
<feature type="region of interest" description="Disordered" evidence="2">
    <location>
        <begin position="30"/>
        <end position="97"/>
    </location>
</feature>
<dbReference type="GO" id="GO:0016787">
    <property type="term" value="F:hydrolase activity"/>
    <property type="evidence" value="ECO:0007669"/>
    <property type="project" value="UniProtKB-KW"/>
</dbReference>
<keyword evidence="1" id="KW-0378">Hydrolase</keyword>
<feature type="compositionally biased region" description="Low complexity" evidence="2">
    <location>
        <begin position="75"/>
        <end position="86"/>
    </location>
</feature>
<proteinExistence type="predicted"/>
<feature type="compositionally biased region" description="Polar residues" evidence="2">
    <location>
        <begin position="45"/>
        <end position="74"/>
    </location>
</feature>